<gene>
    <name evidence="1" type="ORF">KYY02_28170</name>
</gene>
<comment type="caution">
    <text evidence="1">The sequence shown here is derived from an EMBL/GenBank/DDBJ whole genome shotgun (WGS) entry which is preliminary data.</text>
</comment>
<evidence type="ECO:0000313" key="2">
    <source>
        <dbReference type="Proteomes" id="UP001567537"/>
    </source>
</evidence>
<reference evidence="1 2" key="1">
    <citation type="journal article" date="2021" name="Res Sq">
        <title>Streptomyces Pimoensis sp. nov., Isolated From the Taklimakan Desert in Xinjiang, China.</title>
        <authorList>
            <person name="Zhang P."/>
            <person name="Luo X."/>
            <person name="Luo X."/>
            <person name="Liu Z."/>
            <person name="Xia Z."/>
            <person name="Wan C."/>
            <person name="zhang L."/>
        </authorList>
    </citation>
    <scope>NUCLEOTIDE SEQUENCE [LARGE SCALE GENOMIC DNA]</scope>
    <source>
        <strain evidence="1 2">TRM75549</strain>
    </source>
</reference>
<proteinExistence type="predicted"/>
<sequence length="81" mass="8795">MTEASALKAKHRITLITGDRVAVSVYVSYDHGRTWKKTTVTKGKTTVKNPAKGKAVSFRARIADKKGNTSTVTICNAYHGT</sequence>
<keyword evidence="2" id="KW-1185">Reference proteome</keyword>
<dbReference type="Proteomes" id="UP001567537">
    <property type="component" value="Unassembled WGS sequence"/>
</dbReference>
<accession>A0ABV4J622</accession>
<name>A0ABV4J622_9ACTN</name>
<protein>
    <submittedName>
        <fullName evidence="1">Uncharacterized protein</fullName>
    </submittedName>
</protein>
<organism evidence="1 2">
    <name type="scientific">Streptomyces pimonensis</name>
    <dbReference type="NCBI Taxonomy" id="2860288"/>
    <lineage>
        <taxon>Bacteria</taxon>
        <taxon>Bacillati</taxon>
        <taxon>Actinomycetota</taxon>
        <taxon>Actinomycetes</taxon>
        <taxon>Kitasatosporales</taxon>
        <taxon>Streptomycetaceae</taxon>
        <taxon>Streptomyces</taxon>
    </lineage>
</organism>
<evidence type="ECO:0000313" key="1">
    <source>
        <dbReference type="EMBL" id="MEZ3182390.1"/>
    </source>
</evidence>
<dbReference type="EMBL" id="JAHWZY010000041">
    <property type="protein sequence ID" value="MEZ3182390.1"/>
    <property type="molecule type" value="Genomic_DNA"/>
</dbReference>